<reference evidence="16 17" key="1">
    <citation type="submission" date="2019-10" db="EMBL/GenBank/DDBJ databases">
        <title>Description of Paenibacillus terricola sp. nov.</title>
        <authorList>
            <person name="Carlier A."/>
            <person name="Qi S."/>
        </authorList>
    </citation>
    <scope>NUCLEOTIDE SEQUENCE [LARGE SCALE GENOMIC DNA]</scope>
    <source>
        <strain evidence="16 17">LMG 31459</strain>
    </source>
</reference>
<evidence type="ECO:0000313" key="16">
    <source>
        <dbReference type="EMBL" id="NOU81413.1"/>
    </source>
</evidence>
<feature type="transmembrane region" description="Helical" evidence="14">
    <location>
        <begin position="12"/>
        <end position="32"/>
    </location>
</feature>
<dbReference type="InterPro" id="IPR003594">
    <property type="entry name" value="HATPase_dom"/>
</dbReference>
<dbReference type="Pfam" id="PF02518">
    <property type="entry name" value="HATPase_c"/>
    <property type="match status" value="1"/>
</dbReference>
<comment type="caution">
    <text evidence="16">The sequence shown here is derived from an EMBL/GenBank/DDBJ whole genome shotgun (WGS) entry which is preliminary data.</text>
</comment>
<dbReference type="SUPFAM" id="SSF55785">
    <property type="entry name" value="PYP-like sensor domain (PAS domain)"/>
    <property type="match status" value="1"/>
</dbReference>
<gene>
    <name evidence="16" type="primary">dcuS</name>
    <name evidence="16" type="ORF">GC101_21355</name>
</gene>
<dbReference type="PANTHER" id="PTHR43547">
    <property type="entry name" value="TWO-COMPONENT HISTIDINE KINASE"/>
    <property type="match status" value="1"/>
</dbReference>
<keyword evidence="5" id="KW-0597">Phosphoprotein</keyword>
<dbReference type="EC" id="2.7.13.3" evidence="3"/>
<proteinExistence type="predicted"/>
<dbReference type="Gene3D" id="1.10.287.130">
    <property type="match status" value="1"/>
</dbReference>
<dbReference type="RefSeq" id="WP_171718891.1">
    <property type="nucleotide sequence ID" value="NZ_WHOB01000062.1"/>
</dbReference>
<dbReference type="InterPro" id="IPR029151">
    <property type="entry name" value="Sensor-like_sf"/>
</dbReference>
<dbReference type="NCBIfam" id="NF008298">
    <property type="entry name" value="PRK11086.1"/>
    <property type="match status" value="1"/>
</dbReference>
<evidence type="ECO:0000256" key="11">
    <source>
        <dbReference type="ARBA" id="ARBA00022989"/>
    </source>
</evidence>
<dbReference type="GO" id="GO:0004673">
    <property type="term" value="F:protein histidine kinase activity"/>
    <property type="evidence" value="ECO:0007669"/>
    <property type="project" value="UniProtKB-EC"/>
</dbReference>
<dbReference type="Gene3D" id="3.30.450.20">
    <property type="entry name" value="PAS domain"/>
    <property type="match status" value="2"/>
</dbReference>
<evidence type="ECO:0000256" key="4">
    <source>
        <dbReference type="ARBA" id="ARBA00022475"/>
    </source>
</evidence>
<comment type="catalytic activity">
    <reaction evidence="1">
        <text>ATP + protein L-histidine = ADP + protein N-phospho-L-histidine.</text>
        <dbReference type="EC" id="2.7.13.3"/>
    </reaction>
</comment>
<dbReference type="Gene3D" id="3.30.565.10">
    <property type="entry name" value="Histidine kinase-like ATPase, C-terminal domain"/>
    <property type="match status" value="1"/>
</dbReference>
<dbReference type="SUPFAM" id="SSF55890">
    <property type="entry name" value="Sporulation response regulatory protein Spo0B"/>
    <property type="match status" value="1"/>
</dbReference>
<evidence type="ECO:0000256" key="9">
    <source>
        <dbReference type="ARBA" id="ARBA00022777"/>
    </source>
</evidence>
<evidence type="ECO:0000256" key="12">
    <source>
        <dbReference type="ARBA" id="ARBA00023012"/>
    </source>
</evidence>
<keyword evidence="17" id="KW-1185">Reference proteome</keyword>
<dbReference type="PANTHER" id="PTHR43547:SF10">
    <property type="entry name" value="SENSOR HISTIDINE KINASE DCUS"/>
    <property type="match status" value="1"/>
</dbReference>
<evidence type="ECO:0000256" key="14">
    <source>
        <dbReference type="SAM" id="Phobius"/>
    </source>
</evidence>
<sequence length="555" mass="60223">MAKKKSYSLRTTVAVMVSAVVVLVLLVLYIIFRNQIIPQTRHALEDKAITIARTIALMPLLSEGLSEGNSKGIQAYTSKITRRNDILFVVVMDMNSIRYSHPDTSKVGLPFVGGGQEAALRGQESMSEGTGTLGNSLRAFVPVYDGRGHQLGVVVAGLSMDRVQRLVRQNEWTIIAILVSGALFGAGGAFVLARRIKQMMFGMEPADISRLLQERSAMLESIREGIIAIDQEARITLINMEAHRLLKAAGINGAVVNRQIADYWPELRLEHVLASGEGRQDQELELGGISLLVSSLPVRVGGEIAGAIATFRDKTELAVLAERLSGISVYADALRAGAHEFMNKLHVIMGMTHMGLYDELQQYILGTANNYQQEIGAITRQIKDPAMAGFLLGKLSRARETGIELLLTADSYLPESADSQVIHELITIAGNLLDNAMEALGGPGSDEHSGDVHSRDVHGRDVHSNKRIGLAFHYEEGRLLCEVSDNGPGIPEALREQIFVQGFSSKGEHRGIGLYLVRKSVDKLQGHLQIAACGGGQGTTFIVDVPYAAKGEESQ</sequence>
<comment type="subcellular location">
    <subcellularLocation>
        <location evidence="2">Cell membrane</location>
        <topology evidence="2">Multi-pass membrane protein</topology>
    </subcellularLocation>
</comment>
<evidence type="ECO:0000313" key="17">
    <source>
        <dbReference type="Proteomes" id="UP000596857"/>
    </source>
</evidence>
<dbReference type="Proteomes" id="UP000596857">
    <property type="component" value="Unassembled WGS sequence"/>
</dbReference>
<dbReference type="SMART" id="SM00387">
    <property type="entry name" value="HATPase_c"/>
    <property type="match status" value="1"/>
</dbReference>
<protein>
    <recommendedName>
        <fullName evidence="3">histidine kinase</fullName>
        <ecNumber evidence="3">2.7.13.3</ecNumber>
    </recommendedName>
</protein>
<keyword evidence="7 14" id="KW-0812">Transmembrane</keyword>
<keyword evidence="12" id="KW-0902">Two-component regulatory system</keyword>
<evidence type="ECO:0000256" key="1">
    <source>
        <dbReference type="ARBA" id="ARBA00000085"/>
    </source>
</evidence>
<dbReference type="InterPro" id="IPR016120">
    <property type="entry name" value="Sig_transdc_His_kin_SpoOB"/>
</dbReference>
<evidence type="ECO:0000256" key="2">
    <source>
        <dbReference type="ARBA" id="ARBA00004651"/>
    </source>
</evidence>
<keyword evidence="9 16" id="KW-0418">Kinase</keyword>
<organism evidence="16 17">
    <name type="scientific">Paenibacillus phytohabitans</name>
    <dbReference type="NCBI Taxonomy" id="2654978"/>
    <lineage>
        <taxon>Bacteria</taxon>
        <taxon>Bacillati</taxon>
        <taxon>Bacillota</taxon>
        <taxon>Bacilli</taxon>
        <taxon>Bacillales</taxon>
        <taxon>Paenibacillaceae</taxon>
        <taxon>Paenibacillus</taxon>
    </lineage>
</organism>
<keyword evidence="11 14" id="KW-1133">Transmembrane helix</keyword>
<keyword evidence="6 16" id="KW-0808">Transferase</keyword>
<dbReference type="PROSITE" id="PS50109">
    <property type="entry name" value="HIS_KIN"/>
    <property type="match status" value="1"/>
</dbReference>
<dbReference type="SUPFAM" id="SSF103190">
    <property type="entry name" value="Sensory domain-like"/>
    <property type="match status" value="1"/>
</dbReference>
<evidence type="ECO:0000259" key="15">
    <source>
        <dbReference type="PROSITE" id="PS50109"/>
    </source>
</evidence>
<dbReference type="Pfam" id="PF17203">
    <property type="entry name" value="sCache_3_2"/>
    <property type="match status" value="1"/>
</dbReference>
<evidence type="ECO:0000256" key="8">
    <source>
        <dbReference type="ARBA" id="ARBA00022741"/>
    </source>
</evidence>
<dbReference type="InterPro" id="IPR004358">
    <property type="entry name" value="Sig_transdc_His_kin-like_C"/>
</dbReference>
<dbReference type="Pfam" id="PF00989">
    <property type="entry name" value="PAS"/>
    <property type="match status" value="1"/>
</dbReference>
<evidence type="ECO:0000256" key="10">
    <source>
        <dbReference type="ARBA" id="ARBA00022840"/>
    </source>
</evidence>
<keyword evidence="8" id="KW-0547">Nucleotide-binding</keyword>
<dbReference type="InterPro" id="IPR033463">
    <property type="entry name" value="sCache_3"/>
</dbReference>
<dbReference type="EMBL" id="WHOB01000062">
    <property type="protein sequence ID" value="NOU81413.1"/>
    <property type="molecule type" value="Genomic_DNA"/>
</dbReference>
<dbReference type="PRINTS" id="PR00344">
    <property type="entry name" value="BCTRLSENSOR"/>
</dbReference>
<evidence type="ECO:0000256" key="3">
    <source>
        <dbReference type="ARBA" id="ARBA00012438"/>
    </source>
</evidence>
<evidence type="ECO:0000256" key="7">
    <source>
        <dbReference type="ARBA" id="ARBA00022692"/>
    </source>
</evidence>
<dbReference type="InterPro" id="IPR005467">
    <property type="entry name" value="His_kinase_dom"/>
</dbReference>
<dbReference type="SUPFAM" id="SSF55874">
    <property type="entry name" value="ATPase domain of HSP90 chaperone/DNA topoisomerase II/histidine kinase"/>
    <property type="match status" value="1"/>
</dbReference>
<name>A0ABX1YNI9_9BACL</name>
<accession>A0ABX1YNI9</accession>
<feature type="transmembrane region" description="Helical" evidence="14">
    <location>
        <begin position="172"/>
        <end position="193"/>
    </location>
</feature>
<evidence type="ECO:0000256" key="13">
    <source>
        <dbReference type="ARBA" id="ARBA00023136"/>
    </source>
</evidence>
<keyword evidence="4" id="KW-1003">Cell membrane</keyword>
<keyword evidence="10" id="KW-0067">ATP-binding</keyword>
<evidence type="ECO:0000256" key="5">
    <source>
        <dbReference type="ARBA" id="ARBA00022553"/>
    </source>
</evidence>
<keyword evidence="13 14" id="KW-0472">Membrane</keyword>
<dbReference type="InterPro" id="IPR013767">
    <property type="entry name" value="PAS_fold"/>
</dbReference>
<dbReference type="InterPro" id="IPR035965">
    <property type="entry name" value="PAS-like_dom_sf"/>
</dbReference>
<dbReference type="InterPro" id="IPR036890">
    <property type="entry name" value="HATPase_C_sf"/>
</dbReference>
<evidence type="ECO:0000256" key="6">
    <source>
        <dbReference type="ARBA" id="ARBA00022679"/>
    </source>
</evidence>
<feature type="domain" description="Histidine kinase" evidence="15">
    <location>
        <begin position="336"/>
        <end position="549"/>
    </location>
</feature>